<evidence type="ECO:0000256" key="3">
    <source>
        <dbReference type="ARBA" id="ARBA00023242"/>
    </source>
</evidence>
<feature type="compositionally biased region" description="Acidic residues" evidence="5">
    <location>
        <begin position="134"/>
        <end position="193"/>
    </location>
</feature>
<name>A0A1Y2FDN0_PROLT</name>
<dbReference type="InterPro" id="IPR024661">
    <property type="entry name" value="RNA_pol_III_Rpc31"/>
</dbReference>
<feature type="region of interest" description="Disordered" evidence="5">
    <location>
        <begin position="133"/>
        <end position="193"/>
    </location>
</feature>
<evidence type="ECO:0000256" key="4">
    <source>
        <dbReference type="PIRNR" id="PIRNR000777"/>
    </source>
</evidence>
<dbReference type="PANTHER" id="PTHR15367">
    <property type="entry name" value="DNA-DIRECTED RNA POLYMERASE III"/>
    <property type="match status" value="1"/>
</dbReference>
<dbReference type="GO" id="GO:0006383">
    <property type="term" value="P:transcription by RNA polymerase III"/>
    <property type="evidence" value="ECO:0007669"/>
    <property type="project" value="UniProtKB-UniRule"/>
</dbReference>
<dbReference type="GeneID" id="63784410"/>
<comment type="function">
    <text evidence="4">DNA-dependent RNA polymerase catalyzes the transcription of DNA into RNA using the four ribonucleoside triphosphates as substrates. Specific peripheric component of RNA polymerase III which synthesizes small RNAs, such as 5S rRNA and tRNAs.</text>
</comment>
<gene>
    <name evidence="6" type="ORF">BCR37DRAFT_347995</name>
</gene>
<evidence type="ECO:0000313" key="7">
    <source>
        <dbReference type="Proteomes" id="UP000193685"/>
    </source>
</evidence>
<dbReference type="EMBL" id="MCFI01000011">
    <property type="protein sequence ID" value="ORY81426.1"/>
    <property type="molecule type" value="Genomic_DNA"/>
</dbReference>
<comment type="similarity">
    <text evidence="2 4">Belongs to the eukaryotic RPC7 RNA polymerase subunit family.</text>
</comment>
<evidence type="ECO:0000313" key="6">
    <source>
        <dbReference type="EMBL" id="ORY81426.1"/>
    </source>
</evidence>
<dbReference type="Pfam" id="PF11705">
    <property type="entry name" value="RNA_pol_3_Rpc31"/>
    <property type="match status" value="1"/>
</dbReference>
<dbReference type="PIRSF" id="PIRSF000777">
    <property type="entry name" value="RNA_polIII_C31"/>
    <property type="match status" value="1"/>
</dbReference>
<accession>A0A1Y2FDN0</accession>
<proteinExistence type="inferred from homology"/>
<dbReference type="STRING" id="56484.A0A1Y2FDN0"/>
<evidence type="ECO:0000256" key="5">
    <source>
        <dbReference type="SAM" id="MobiDB-lite"/>
    </source>
</evidence>
<dbReference type="Proteomes" id="UP000193685">
    <property type="component" value="Unassembled WGS sequence"/>
</dbReference>
<dbReference type="OrthoDB" id="5377312at2759"/>
<evidence type="ECO:0000256" key="1">
    <source>
        <dbReference type="ARBA" id="ARBA00004123"/>
    </source>
</evidence>
<dbReference type="OMA" id="TFIDFTI"/>
<keyword evidence="6" id="KW-0804">Transcription</keyword>
<organism evidence="6 7">
    <name type="scientific">Protomyces lactucae-debilis</name>
    <dbReference type="NCBI Taxonomy" id="2754530"/>
    <lineage>
        <taxon>Eukaryota</taxon>
        <taxon>Fungi</taxon>
        <taxon>Dikarya</taxon>
        <taxon>Ascomycota</taxon>
        <taxon>Taphrinomycotina</taxon>
        <taxon>Taphrinomycetes</taxon>
        <taxon>Taphrinales</taxon>
        <taxon>Protomycetaceae</taxon>
        <taxon>Protomyces</taxon>
    </lineage>
</organism>
<reference evidence="6 7" key="1">
    <citation type="submission" date="2016-07" db="EMBL/GenBank/DDBJ databases">
        <title>Pervasive Adenine N6-methylation of Active Genes in Fungi.</title>
        <authorList>
            <consortium name="DOE Joint Genome Institute"/>
            <person name="Mondo S.J."/>
            <person name="Dannebaum R.O."/>
            <person name="Kuo R.C."/>
            <person name="Labutti K."/>
            <person name="Haridas S."/>
            <person name="Kuo A."/>
            <person name="Salamov A."/>
            <person name="Ahrendt S.R."/>
            <person name="Lipzen A."/>
            <person name="Sullivan W."/>
            <person name="Andreopoulos W.B."/>
            <person name="Clum A."/>
            <person name="Lindquist E."/>
            <person name="Daum C."/>
            <person name="Ramamoorthy G.K."/>
            <person name="Gryganskyi A."/>
            <person name="Culley D."/>
            <person name="Magnuson J.K."/>
            <person name="James T.Y."/>
            <person name="O'Malley M.A."/>
            <person name="Stajich J.E."/>
            <person name="Spatafora J.W."/>
            <person name="Visel A."/>
            <person name="Grigoriev I.V."/>
        </authorList>
    </citation>
    <scope>NUCLEOTIDE SEQUENCE [LARGE SCALE GENOMIC DNA]</scope>
    <source>
        <strain evidence="6 7">12-1054</strain>
    </source>
</reference>
<keyword evidence="3 4" id="KW-0539">Nucleus</keyword>
<dbReference type="PANTHER" id="PTHR15367:SF2">
    <property type="entry name" value="DNA-DIRECTED RNA POLYMERASE III SUBUNIT"/>
    <property type="match status" value="1"/>
</dbReference>
<comment type="caution">
    <text evidence="6">The sequence shown here is derived from an EMBL/GenBank/DDBJ whole genome shotgun (WGS) entry which is preliminary data.</text>
</comment>
<comment type="subcellular location">
    <subcellularLocation>
        <location evidence="1 4">Nucleus</location>
    </subcellularLocation>
</comment>
<protein>
    <recommendedName>
        <fullName evidence="4">DNA-directed RNA polymerase III subunit</fullName>
    </recommendedName>
</protein>
<dbReference type="AlphaFoldDB" id="A0A1Y2FDN0"/>
<keyword evidence="7" id="KW-1185">Reference proteome</keyword>
<sequence length="193" mass="22283">MANNQAALAELRELVPTKPQERFPEMEIPPLRKLGEDERIEVKFYREMQEIFQASPFHITTEAERARNTDGDDIERFGDRYKPKVKVVQSLADVHANLQCFPEELHSVLQHAGGPRKKRKQEKIDILRYIDMTVEAEEEGADDEVASEKDDEDEEAEDEDKEFSEDGGNDYEQEYFSDGAEDHDDIGDGEEVY</sequence>
<comment type="subunit">
    <text evidence="4">Component of the RNA polymerase III (Pol III) complex.</text>
</comment>
<keyword evidence="6" id="KW-0240">DNA-directed RNA polymerase</keyword>
<dbReference type="RefSeq" id="XP_040724802.1">
    <property type="nucleotide sequence ID" value="XM_040867811.1"/>
</dbReference>
<evidence type="ECO:0000256" key="2">
    <source>
        <dbReference type="ARBA" id="ARBA00008352"/>
    </source>
</evidence>
<dbReference type="GO" id="GO:0005666">
    <property type="term" value="C:RNA polymerase III complex"/>
    <property type="evidence" value="ECO:0007669"/>
    <property type="project" value="UniProtKB-UniRule"/>
</dbReference>